<dbReference type="SUPFAM" id="SSF49452">
    <property type="entry name" value="Starch-binding domain-like"/>
    <property type="match status" value="1"/>
</dbReference>
<proteinExistence type="predicted"/>
<organism evidence="2 3">
    <name type="scientific">Parelaphostrongylus tenuis</name>
    <name type="common">Meningeal worm</name>
    <dbReference type="NCBI Taxonomy" id="148309"/>
    <lineage>
        <taxon>Eukaryota</taxon>
        <taxon>Metazoa</taxon>
        <taxon>Ecdysozoa</taxon>
        <taxon>Nematoda</taxon>
        <taxon>Chromadorea</taxon>
        <taxon>Rhabditida</taxon>
        <taxon>Rhabditina</taxon>
        <taxon>Rhabditomorpha</taxon>
        <taxon>Strongyloidea</taxon>
        <taxon>Metastrongylidae</taxon>
        <taxon>Parelaphostrongylus</taxon>
    </lineage>
</organism>
<dbReference type="SMART" id="SM01065">
    <property type="entry name" value="CBM_2"/>
    <property type="match status" value="1"/>
</dbReference>
<sequence length="187" mass="21442">MFKERPRYTYEVISVVGEPYQFELFLIAPSASPELGLHPITPNALIHLDVDYSKKTNTQESLSTLEMSRSLRTARVCFAVDVEDLGPSDFVLVTGSTSSLGKWDPLKAKPLTRDADRPTRWRGYVDTTDDEVRFRYFIGYFLSSEQGERLIIDKWESFLASTNSCSKVRGISFPSESRRSLWLLRWS</sequence>
<dbReference type="EMBL" id="JAHQIW010001664">
    <property type="protein sequence ID" value="KAJ1353292.1"/>
    <property type="molecule type" value="Genomic_DNA"/>
</dbReference>
<accession>A0AAD5QJZ1</accession>
<feature type="domain" description="CBM20" evidence="1">
    <location>
        <begin position="68"/>
        <end position="187"/>
    </location>
</feature>
<name>A0AAD5QJZ1_PARTN</name>
<reference evidence="2" key="1">
    <citation type="submission" date="2021-06" db="EMBL/GenBank/DDBJ databases">
        <title>Parelaphostrongylus tenuis whole genome reference sequence.</title>
        <authorList>
            <person name="Garwood T.J."/>
            <person name="Larsen P.A."/>
            <person name="Fountain-Jones N.M."/>
            <person name="Garbe J.R."/>
            <person name="Macchietto M.G."/>
            <person name="Kania S.A."/>
            <person name="Gerhold R.W."/>
            <person name="Richards J.E."/>
            <person name="Wolf T.M."/>
        </authorList>
    </citation>
    <scope>NUCLEOTIDE SEQUENCE</scope>
    <source>
        <strain evidence="2">MNPRO001-30</strain>
        <tissue evidence="2">Meninges</tissue>
    </source>
</reference>
<evidence type="ECO:0000313" key="3">
    <source>
        <dbReference type="Proteomes" id="UP001196413"/>
    </source>
</evidence>
<comment type="caution">
    <text evidence="2">The sequence shown here is derived from an EMBL/GenBank/DDBJ whole genome shotgun (WGS) entry which is preliminary data.</text>
</comment>
<dbReference type="AlphaFoldDB" id="A0AAD5QJZ1"/>
<keyword evidence="3" id="KW-1185">Reference proteome</keyword>
<evidence type="ECO:0000259" key="1">
    <source>
        <dbReference type="PROSITE" id="PS51166"/>
    </source>
</evidence>
<dbReference type="InterPro" id="IPR013783">
    <property type="entry name" value="Ig-like_fold"/>
</dbReference>
<dbReference type="GO" id="GO:2001070">
    <property type="term" value="F:starch binding"/>
    <property type="evidence" value="ECO:0007669"/>
    <property type="project" value="InterPro"/>
</dbReference>
<dbReference type="PROSITE" id="PS51166">
    <property type="entry name" value="CBM20"/>
    <property type="match status" value="1"/>
</dbReference>
<dbReference type="InterPro" id="IPR013784">
    <property type="entry name" value="Carb-bd-like_fold"/>
</dbReference>
<evidence type="ECO:0000313" key="2">
    <source>
        <dbReference type="EMBL" id="KAJ1353292.1"/>
    </source>
</evidence>
<gene>
    <name evidence="2" type="ORF">KIN20_009891</name>
</gene>
<protein>
    <recommendedName>
        <fullName evidence="1">CBM20 domain-containing protein</fullName>
    </recommendedName>
</protein>
<dbReference type="Pfam" id="PF00686">
    <property type="entry name" value="CBM_20"/>
    <property type="match status" value="1"/>
</dbReference>
<dbReference type="InterPro" id="IPR002044">
    <property type="entry name" value="CBM20"/>
</dbReference>
<dbReference type="Gene3D" id="2.60.40.10">
    <property type="entry name" value="Immunoglobulins"/>
    <property type="match status" value="1"/>
</dbReference>
<dbReference type="Proteomes" id="UP001196413">
    <property type="component" value="Unassembled WGS sequence"/>
</dbReference>